<name>A0A1S3YV56_TOBAC</name>
<dbReference type="PROSITE" id="PS50878">
    <property type="entry name" value="RT_POL"/>
    <property type="match status" value="1"/>
</dbReference>
<evidence type="ECO:0000259" key="1">
    <source>
        <dbReference type="PROSITE" id="PS50878"/>
    </source>
</evidence>
<dbReference type="InterPro" id="IPR036691">
    <property type="entry name" value="Endo/exonu/phosph_ase_sf"/>
</dbReference>
<gene>
    <name evidence="2" type="primary">LOC107780027</name>
</gene>
<accession>A0A1S3YV56</accession>
<dbReference type="PaxDb" id="4097-A0A1S3YV56"/>
<dbReference type="RefSeq" id="XP_016456019.1">
    <property type="nucleotide sequence ID" value="XM_016600533.1"/>
</dbReference>
<dbReference type="OMA" id="WYSEIVA"/>
<dbReference type="AlphaFoldDB" id="A0A1S3YV56"/>
<sequence length="502" mass="57257">MVRNIPHTEKPFIGGGFNGHIGDSARGYDDVHGGFDFGDRNEGGNLLLDFARAFDLVIANSSFPKREEHLVTFRNTMGKTQIDYLLCRKYDKGLCTDCKVASREVLGVTKGSPGGHRGDWWWNGEGQGKVEAKKSCLFEASREYKRGGKKDLSGVLQKGKERGKVAITTAKNVAFARLYEELGGKGGDKKLYRLANVRETKARDLDQVKCIKDEDGKVLMDEALIRRRWQTYFHKLLNEERDRRIVLGELEHSESQQDFGYCRRIKVEEVERAMRKMCRGRATGSNKIPVKFWKSAGRLSLEWLLGCLGEGGRGQVRRCVSIFENQFGFMSEHSTMKAIHLVRRLVEKYRKRKKDLHMVFIDLEKAYDKVPREVLWRCLEASGIPVAYIRMIKDMYDDAKTRVRIVGGDSEHFPVVMGLHQGSALSPFLFALAMDVLSRYIQGEVTCCMLFADNIVLIDEMRSKVNARLEDFMGCKFGHILGAKLVQQWSDLDLLQRMFLGI</sequence>
<dbReference type="KEGG" id="nta:107780027"/>
<dbReference type="OrthoDB" id="1726353at2759"/>
<organism evidence="2">
    <name type="scientific">Nicotiana tabacum</name>
    <name type="common">Common tobacco</name>
    <dbReference type="NCBI Taxonomy" id="4097"/>
    <lineage>
        <taxon>Eukaryota</taxon>
        <taxon>Viridiplantae</taxon>
        <taxon>Streptophyta</taxon>
        <taxon>Embryophyta</taxon>
        <taxon>Tracheophyta</taxon>
        <taxon>Spermatophyta</taxon>
        <taxon>Magnoliopsida</taxon>
        <taxon>eudicotyledons</taxon>
        <taxon>Gunneridae</taxon>
        <taxon>Pentapetalae</taxon>
        <taxon>asterids</taxon>
        <taxon>lamiids</taxon>
        <taxon>Solanales</taxon>
        <taxon>Solanaceae</taxon>
        <taxon>Nicotianoideae</taxon>
        <taxon>Nicotianeae</taxon>
        <taxon>Nicotiana</taxon>
    </lineage>
</organism>
<proteinExistence type="predicted"/>
<reference evidence="2" key="1">
    <citation type="submission" date="2025-08" db="UniProtKB">
        <authorList>
            <consortium name="RefSeq"/>
        </authorList>
    </citation>
    <scope>IDENTIFICATION</scope>
</reference>
<dbReference type="Gene3D" id="3.60.10.10">
    <property type="entry name" value="Endonuclease/exonuclease/phosphatase"/>
    <property type="match status" value="1"/>
</dbReference>
<evidence type="ECO:0000313" key="2">
    <source>
        <dbReference type="RefSeq" id="XP_016456019.1"/>
    </source>
</evidence>
<feature type="domain" description="Reverse transcriptase" evidence="1">
    <location>
        <begin position="192"/>
        <end position="502"/>
    </location>
</feature>
<dbReference type="CDD" id="cd01650">
    <property type="entry name" value="RT_nLTR_like"/>
    <property type="match status" value="1"/>
</dbReference>
<dbReference type="InterPro" id="IPR043502">
    <property type="entry name" value="DNA/RNA_pol_sf"/>
</dbReference>
<protein>
    <recommendedName>
        <fullName evidence="1">Reverse transcriptase domain-containing protein</fullName>
    </recommendedName>
</protein>
<dbReference type="SUPFAM" id="SSF56672">
    <property type="entry name" value="DNA/RNA polymerases"/>
    <property type="match status" value="1"/>
</dbReference>
<dbReference type="PANTHER" id="PTHR19446">
    <property type="entry name" value="REVERSE TRANSCRIPTASES"/>
    <property type="match status" value="1"/>
</dbReference>
<dbReference type="Pfam" id="PF00078">
    <property type="entry name" value="RVT_1"/>
    <property type="match status" value="1"/>
</dbReference>
<dbReference type="InterPro" id="IPR000477">
    <property type="entry name" value="RT_dom"/>
</dbReference>
<dbReference type="STRING" id="4097.A0A1S3YV56"/>